<sequence>MIGTKKFSYDLWGDAVNTASRMESQGIPGSIQVTETTYKRLCDRYSLVQRGSIPIKGKGMMTTYLLIGKKPTHDL</sequence>
<evidence type="ECO:0000313" key="2">
    <source>
        <dbReference type="Proteomes" id="UP000095472"/>
    </source>
</evidence>
<dbReference type="Proteomes" id="UP000095472">
    <property type="component" value="Chromosome"/>
</dbReference>
<accession>A0ACD5GZT3</accession>
<proteinExistence type="predicted"/>
<protein>
    <submittedName>
        <fullName evidence="1">Adenylate/guanylate cyclase domain-containing protein</fullName>
    </submittedName>
</protein>
<keyword evidence="2" id="KW-1185">Reference proteome</keyword>
<name>A0ACD5GZT3_9CYAN</name>
<gene>
    <name evidence="1" type="ORF">BH720_009635</name>
</gene>
<organism evidence="1 2">
    <name type="scientific">Desertifilum tharense IPPAS B-1220</name>
    <dbReference type="NCBI Taxonomy" id="1781255"/>
    <lineage>
        <taxon>Bacteria</taxon>
        <taxon>Bacillati</taxon>
        <taxon>Cyanobacteriota</taxon>
        <taxon>Cyanophyceae</taxon>
        <taxon>Desertifilales</taxon>
        <taxon>Desertifilaceae</taxon>
        <taxon>Desertifilum</taxon>
    </lineage>
</organism>
<evidence type="ECO:0000313" key="1">
    <source>
        <dbReference type="EMBL" id="XPM65784.1"/>
    </source>
</evidence>
<dbReference type="EMBL" id="CP182909">
    <property type="protein sequence ID" value="XPM65784.1"/>
    <property type="molecule type" value="Genomic_DNA"/>
</dbReference>
<reference evidence="1 2" key="1">
    <citation type="journal article" date="2016" name="Genome Announc.">
        <title>Draft Genome Sequence of the Thermotolerant Cyanobacterium Desertifilum sp. IPPAS B-1220.</title>
        <authorList>
            <person name="Mironov K.S."/>
            <person name="Sinetova M.A."/>
            <person name="Bolatkhan K."/>
            <person name="Zayadan B.K."/>
            <person name="Ustinova V.V."/>
            <person name="Kupriyanova E.V."/>
            <person name="Skrypnik A.N."/>
            <person name="Gogoleva N.E."/>
            <person name="Gogolev Y.V."/>
            <person name="Los D.A."/>
        </authorList>
    </citation>
    <scope>NUCLEOTIDE SEQUENCE [LARGE SCALE GENOMIC DNA]</scope>
    <source>
        <strain evidence="1 2">IPPAS B-1220</strain>
    </source>
</reference>